<dbReference type="InterPro" id="IPR011990">
    <property type="entry name" value="TPR-like_helical_dom_sf"/>
</dbReference>
<accession>A0A6N2SFJ7</accession>
<sequence>MREEINRIEEDETEKNLRELCIKVKRCCRKHDYITGEKMVMNAMGQYPDAAQPHNLYGVLLEKTGQHTAAMRHFRAALALNPSYRPANYNLEQYGQLRVTGRRCQYGDEWAIY</sequence>
<keyword evidence="1" id="KW-0802">TPR repeat</keyword>
<proteinExistence type="predicted"/>
<reference evidence="2" key="1">
    <citation type="submission" date="2019-11" db="EMBL/GenBank/DDBJ databases">
        <authorList>
            <person name="Feng L."/>
        </authorList>
    </citation>
    <scope>NUCLEOTIDE SEQUENCE</scope>
    <source>
        <strain evidence="2">BhanseniiLFYP23</strain>
    </source>
</reference>
<dbReference type="InterPro" id="IPR019734">
    <property type="entry name" value="TPR_rpt"/>
</dbReference>
<name>A0A6N2SFJ7_BLAHA</name>
<dbReference type="PROSITE" id="PS50005">
    <property type="entry name" value="TPR"/>
    <property type="match status" value="1"/>
</dbReference>
<dbReference type="EMBL" id="CACRSY010000008">
    <property type="protein sequence ID" value="VYS90430.1"/>
    <property type="molecule type" value="Genomic_DNA"/>
</dbReference>
<gene>
    <name evidence="2" type="ORF">BHLFYP23_02015</name>
</gene>
<dbReference type="Gene3D" id="1.25.40.10">
    <property type="entry name" value="Tetratricopeptide repeat domain"/>
    <property type="match status" value="1"/>
</dbReference>
<evidence type="ECO:0000313" key="2">
    <source>
        <dbReference type="EMBL" id="VYS90430.1"/>
    </source>
</evidence>
<feature type="repeat" description="TPR" evidence="1">
    <location>
        <begin position="51"/>
        <end position="84"/>
    </location>
</feature>
<protein>
    <submittedName>
        <fullName evidence="2">Uncharacterized protein</fullName>
    </submittedName>
</protein>
<dbReference type="RefSeq" id="WP_003023057.1">
    <property type="nucleotide sequence ID" value="NZ_CACRSY010000008.1"/>
</dbReference>
<dbReference type="SUPFAM" id="SSF48452">
    <property type="entry name" value="TPR-like"/>
    <property type="match status" value="1"/>
</dbReference>
<organism evidence="2">
    <name type="scientific">Blautia hansenii</name>
    <name type="common">Ruminococcus hansenii</name>
    <dbReference type="NCBI Taxonomy" id="1322"/>
    <lineage>
        <taxon>Bacteria</taxon>
        <taxon>Bacillati</taxon>
        <taxon>Bacillota</taxon>
        <taxon>Clostridia</taxon>
        <taxon>Lachnospirales</taxon>
        <taxon>Lachnospiraceae</taxon>
        <taxon>Blautia</taxon>
    </lineage>
</organism>
<dbReference type="AlphaFoldDB" id="A0A6N2SFJ7"/>
<evidence type="ECO:0000256" key="1">
    <source>
        <dbReference type="PROSITE-ProRule" id="PRU00339"/>
    </source>
</evidence>